<keyword evidence="1" id="KW-0812">Transmembrane</keyword>
<organism evidence="2">
    <name type="scientific">Anguilla anguilla</name>
    <name type="common">European freshwater eel</name>
    <name type="synonym">Muraena anguilla</name>
    <dbReference type="NCBI Taxonomy" id="7936"/>
    <lineage>
        <taxon>Eukaryota</taxon>
        <taxon>Metazoa</taxon>
        <taxon>Chordata</taxon>
        <taxon>Craniata</taxon>
        <taxon>Vertebrata</taxon>
        <taxon>Euteleostomi</taxon>
        <taxon>Actinopterygii</taxon>
        <taxon>Neopterygii</taxon>
        <taxon>Teleostei</taxon>
        <taxon>Anguilliformes</taxon>
        <taxon>Anguillidae</taxon>
        <taxon>Anguilla</taxon>
    </lineage>
</organism>
<reference evidence="2" key="1">
    <citation type="submission" date="2014-11" db="EMBL/GenBank/DDBJ databases">
        <authorList>
            <person name="Amaro Gonzalez C."/>
        </authorList>
    </citation>
    <scope>NUCLEOTIDE SEQUENCE</scope>
</reference>
<proteinExistence type="predicted"/>
<accession>A0A0E9T6D0</accession>
<sequence length="33" mass="3764">MRRSSVQTPPSLFLAFLWSDHLLIFLLQSTAST</sequence>
<evidence type="ECO:0000256" key="1">
    <source>
        <dbReference type="SAM" id="Phobius"/>
    </source>
</evidence>
<keyword evidence="1" id="KW-0472">Membrane</keyword>
<dbReference type="EMBL" id="GBXM01059371">
    <property type="protein sequence ID" value="JAH49206.1"/>
    <property type="molecule type" value="Transcribed_RNA"/>
</dbReference>
<keyword evidence="1" id="KW-1133">Transmembrane helix</keyword>
<reference evidence="2" key="2">
    <citation type="journal article" date="2015" name="Fish Shellfish Immunol.">
        <title>Early steps in the European eel (Anguilla anguilla)-Vibrio vulnificus interaction in the gills: Role of the RtxA13 toxin.</title>
        <authorList>
            <person name="Callol A."/>
            <person name="Pajuelo D."/>
            <person name="Ebbesson L."/>
            <person name="Teles M."/>
            <person name="MacKenzie S."/>
            <person name="Amaro C."/>
        </authorList>
    </citation>
    <scope>NUCLEOTIDE SEQUENCE</scope>
</reference>
<evidence type="ECO:0000313" key="2">
    <source>
        <dbReference type="EMBL" id="JAH49206.1"/>
    </source>
</evidence>
<protein>
    <submittedName>
        <fullName evidence="2">Uncharacterized protein</fullName>
    </submittedName>
</protein>
<name>A0A0E9T6D0_ANGAN</name>
<feature type="transmembrane region" description="Helical" evidence="1">
    <location>
        <begin position="12"/>
        <end position="31"/>
    </location>
</feature>
<dbReference type="AlphaFoldDB" id="A0A0E9T6D0"/>